<dbReference type="SUPFAM" id="SSF46689">
    <property type="entry name" value="Homeodomain-like"/>
    <property type="match status" value="1"/>
</dbReference>
<keyword evidence="1" id="KW-0547">Nucleotide-binding</keyword>
<dbReference type="Gene3D" id="1.10.10.60">
    <property type="entry name" value="Homeodomain-like"/>
    <property type="match status" value="1"/>
</dbReference>
<dbReference type="RefSeq" id="WP_379948273.1">
    <property type="nucleotide sequence ID" value="NZ_JBHMAF010000020.1"/>
</dbReference>
<keyword evidence="9" id="KW-1185">Reference proteome</keyword>
<keyword evidence="4" id="KW-0238">DNA-binding</keyword>
<evidence type="ECO:0000256" key="2">
    <source>
        <dbReference type="ARBA" id="ARBA00022840"/>
    </source>
</evidence>
<keyword evidence="2" id="KW-0067">ATP-binding</keyword>
<dbReference type="InterPro" id="IPR003593">
    <property type="entry name" value="AAA+_ATPase"/>
</dbReference>
<dbReference type="SUPFAM" id="SSF55785">
    <property type="entry name" value="PYP-like sensor domain (PAS domain)"/>
    <property type="match status" value="1"/>
</dbReference>
<organism evidence="8 9">
    <name type="scientific">Ectobacillus funiculus</name>
    <dbReference type="NCBI Taxonomy" id="137993"/>
    <lineage>
        <taxon>Bacteria</taxon>
        <taxon>Bacillati</taxon>
        <taxon>Bacillota</taxon>
        <taxon>Bacilli</taxon>
        <taxon>Bacillales</taxon>
        <taxon>Bacillaceae</taxon>
        <taxon>Ectobacillus</taxon>
    </lineage>
</organism>
<dbReference type="InterPro" id="IPR013767">
    <property type="entry name" value="PAS_fold"/>
</dbReference>
<dbReference type="EMBL" id="JBHMAF010000020">
    <property type="protein sequence ID" value="MFB9758033.1"/>
    <property type="molecule type" value="Genomic_DNA"/>
</dbReference>
<dbReference type="InterPro" id="IPR035965">
    <property type="entry name" value="PAS-like_dom_sf"/>
</dbReference>
<evidence type="ECO:0000256" key="3">
    <source>
        <dbReference type="ARBA" id="ARBA00023015"/>
    </source>
</evidence>
<dbReference type="NCBIfam" id="TIGR00229">
    <property type="entry name" value="sensory_box"/>
    <property type="match status" value="1"/>
</dbReference>
<evidence type="ECO:0000313" key="8">
    <source>
        <dbReference type="EMBL" id="MFB9758033.1"/>
    </source>
</evidence>
<comment type="caution">
    <text evidence="8">The sequence shown here is derived from an EMBL/GenBank/DDBJ whole genome shotgun (WGS) entry which is preliminary data.</text>
</comment>
<dbReference type="Pfam" id="PF25601">
    <property type="entry name" value="AAA_lid_14"/>
    <property type="match status" value="1"/>
</dbReference>
<dbReference type="InterPro" id="IPR025943">
    <property type="entry name" value="Sigma_54_int_dom_ATP-bd_2"/>
</dbReference>
<evidence type="ECO:0000259" key="6">
    <source>
        <dbReference type="PROSITE" id="PS50045"/>
    </source>
</evidence>
<reference evidence="8 9" key="1">
    <citation type="submission" date="2024-09" db="EMBL/GenBank/DDBJ databases">
        <authorList>
            <person name="Sun Q."/>
            <person name="Mori K."/>
        </authorList>
    </citation>
    <scope>NUCLEOTIDE SEQUENCE [LARGE SCALE GENOMIC DNA]</scope>
    <source>
        <strain evidence="8 9">JCM 11201</strain>
    </source>
</reference>
<feature type="domain" description="PAS" evidence="7">
    <location>
        <begin position="6"/>
        <end position="54"/>
    </location>
</feature>
<evidence type="ECO:0000256" key="1">
    <source>
        <dbReference type="ARBA" id="ARBA00022741"/>
    </source>
</evidence>
<dbReference type="InterPro" id="IPR002197">
    <property type="entry name" value="HTH_Fis"/>
</dbReference>
<dbReference type="InterPro" id="IPR000014">
    <property type="entry name" value="PAS"/>
</dbReference>
<evidence type="ECO:0000313" key="9">
    <source>
        <dbReference type="Proteomes" id="UP001589609"/>
    </source>
</evidence>
<dbReference type="InterPro" id="IPR025944">
    <property type="entry name" value="Sigma_54_int_dom_CS"/>
</dbReference>
<dbReference type="SMART" id="SM00382">
    <property type="entry name" value="AAA"/>
    <property type="match status" value="1"/>
</dbReference>
<dbReference type="InterPro" id="IPR058031">
    <property type="entry name" value="AAA_lid_NorR"/>
</dbReference>
<evidence type="ECO:0000256" key="5">
    <source>
        <dbReference type="ARBA" id="ARBA00023163"/>
    </source>
</evidence>
<dbReference type="SUPFAM" id="SSF52540">
    <property type="entry name" value="P-loop containing nucleoside triphosphate hydrolases"/>
    <property type="match status" value="1"/>
</dbReference>
<dbReference type="PRINTS" id="PR01590">
    <property type="entry name" value="HTHFIS"/>
</dbReference>
<dbReference type="PROSITE" id="PS00688">
    <property type="entry name" value="SIGMA54_INTERACT_3"/>
    <property type="match status" value="1"/>
</dbReference>
<dbReference type="PROSITE" id="PS50045">
    <property type="entry name" value="SIGMA54_INTERACT_4"/>
    <property type="match status" value="1"/>
</dbReference>
<name>A0ABV5WCP2_9BACI</name>
<gene>
    <name evidence="8" type="ORF">ACFFMS_05705</name>
</gene>
<dbReference type="InterPro" id="IPR009057">
    <property type="entry name" value="Homeodomain-like_sf"/>
</dbReference>
<dbReference type="Pfam" id="PF00158">
    <property type="entry name" value="Sigma54_activat"/>
    <property type="match status" value="1"/>
</dbReference>
<protein>
    <submittedName>
        <fullName evidence="8">Sigma-54 interaction domain-containing protein</fullName>
    </submittedName>
</protein>
<sequence>MPASFTKEMMEAILSGIDEAVHAVDENGFTIFYNAAAAKHDGTRIEDVLGKHVLEAFPSLTKETSTLLMVLETRCPILQQAQRYQNRSGLEVCTVNSTIPILVEGRVTGAVEIAKDYSAIQKLTDKIVELQWSRKRTVVEDKQHNAITFEQILTEDPHFLETKRLAKRVAPTDASVLLYGETGTGKELFVHAIHETSLRKSKPLIAQNCAALPESLLEGILFGTAKGSYTGAIDRAGLFELADGGTLLLDEINSMPLNLQAKLLRVLEDGMVRRIGGQKTRKVDVRVMAAMNEHPERCIENRTLRADLYYRLNVFSLCIPPLRERTGDILLLAHHFLRHNNNKLGKQMKGFDTSVKQLLLYYHWPGNVRELKHVMEHAMIMTDDSTIKMEHLPYSFSRVHRVLNITSLRETLRETEERLIEQALLQTDGNMMQAARLLDIPRQTLQYKLQKHRQAAE</sequence>
<dbReference type="Proteomes" id="UP001589609">
    <property type="component" value="Unassembled WGS sequence"/>
</dbReference>
<accession>A0ABV5WCP2</accession>
<dbReference type="PROSITE" id="PS00676">
    <property type="entry name" value="SIGMA54_INTERACT_2"/>
    <property type="match status" value="1"/>
</dbReference>
<evidence type="ECO:0000256" key="4">
    <source>
        <dbReference type="ARBA" id="ARBA00023125"/>
    </source>
</evidence>
<feature type="domain" description="Sigma-54 factor interaction" evidence="6">
    <location>
        <begin position="152"/>
        <end position="380"/>
    </location>
</feature>
<dbReference type="Pfam" id="PF02954">
    <property type="entry name" value="HTH_8"/>
    <property type="match status" value="1"/>
</dbReference>
<dbReference type="InterPro" id="IPR025662">
    <property type="entry name" value="Sigma_54_int_dom_ATP-bd_1"/>
</dbReference>
<dbReference type="InterPro" id="IPR027417">
    <property type="entry name" value="P-loop_NTPase"/>
</dbReference>
<dbReference type="PANTHER" id="PTHR32071:SF74">
    <property type="entry name" value="TRANSCRIPTIONAL ACTIVATOR ROCR"/>
    <property type="match status" value="1"/>
</dbReference>
<dbReference type="Gene3D" id="1.10.8.60">
    <property type="match status" value="1"/>
</dbReference>
<dbReference type="Gene3D" id="3.40.50.300">
    <property type="entry name" value="P-loop containing nucleotide triphosphate hydrolases"/>
    <property type="match status" value="1"/>
</dbReference>
<keyword evidence="3" id="KW-0805">Transcription regulation</keyword>
<dbReference type="PROSITE" id="PS00675">
    <property type="entry name" value="SIGMA54_INTERACT_1"/>
    <property type="match status" value="1"/>
</dbReference>
<proteinExistence type="predicted"/>
<evidence type="ECO:0000259" key="7">
    <source>
        <dbReference type="PROSITE" id="PS50112"/>
    </source>
</evidence>
<dbReference type="PANTHER" id="PTHR32071">
    <property type="entry name" value="TRANSCRIPTIONAL REGULATORY PROTEIN"/>
    <property type="match status" value="1"/>
</dbReference>
<dbReference type="Pfam" id="PF00989">
    <property type="entry name" value="PAS"/>
    <property type="match status" value="1"/>
</dbReference>
<dbReference type="InterPro" id="IPR002078">
    <property type="entry name" value="Sigma_54_int"/>
</dbReference>
<dbReference type="CDD" id="cd00009">
    <property type="entry name" value="AAA"/>
    <property type="match status" value="1"/>
</dbReference>
<dbReference type="Gene3D" id="3.30.450.20">
    <property type="entry name" value="PAS domain"/>
    <property type="match status" value="1"/>
</dbReference>
<dbReference type="PROSITE" id="PS50112">
    <property type="entry name" value="PAS"/>
    <property type="match status" value="1"/>
</dbReference>
<keyword evidence="5" id="KW-0804">Transcription</keyword>